<dbReference type="SMART" id="SM00129">
    <property type="entry name" value="KISc"/>
    <property type="match status" value="1"/>
</dbReference>
<keyword evidence="8" id="KW-0206">Cytoskeleton</keyword>
<evidence type="ECO:0000256" key="4">
    <source>
        <dbReference type="ARBA" id="ARBA00022741"/>
    </source>
</evidence>
<comment type="similarity">
    <text evidence="9 10">Belongs to the TRAFAC class myosin-kinesin ATPase superfamily. Kinesin family.</text>
</comment>
<dbReference type="InterPro" id="IPR036961">
    <property type="entry name" value="Kinesin_motor_dom_sf"/>
</dbReference>
<keyword evidence="5 9" id="KW-0067">ATP-binding</keyword>
<evidence type="ECO:0000256" key="2">
    <source>
        <dbReference type="ARBA" id="ARBA00022490"/>
    </source>
</evidence>
<protein>
    <recommendedName>
        <fullName evidence="10">Kinesin-like protein</fullName>
    </recommendedName>
</protein>
<dbReference type="EMBL" id="JALLAZ020000673">
    <property type="protein sequence ID" value="KAL3789648.1"/>
    <property type="molecule type" value="Genomic_DNA"/>
</dbReference>
<dbReference type="FunFam" id="3.40.850.10:FF:000029">
    <property type="entry name" value="Kinesin-like protein KIF17"/>
    <property type="match status" value="1"/>
</dbReference>
<keyword evidence="3 10" id="KW-0493">Microtubule</keyword>
<feature type="region of interest" description="Disordered" evidence="12">
    <location>
        <begin position="618"/>
        <end position="642"/>
    </location>
</feature>
<keyword evidence="7 9" id="KW-0505">Motor protein</keyword>
<evidence type="ECO:0000256" key="5">
    <source>
        <dbReference type="ARBA" id="ARBA00022840"/>
    </source>
</evidence>
<comment type="subcellular location">
    <subcellularLocation>
        <location evidence="1">Cytoplasm</location>
        <location evidence="1">Cytoskeleton</location>
    </subcellularLocation>
</comment>
<dbReference type="SUPFAM" id="SSF52540">
    <property type="entry name" value="P-loop containing nucleoside triphosphate hydrolases"/>
    <property type="match status" value="1"/>
</dbReference>
<evidence type="ECO:0000256" key="12">
    <source>
        <dbReference type="SAM" id="MobiDB-lite"/>
    </source>
</evidence>
<gene>
    <name evidence="14" type="ORF">ACHAW5_002365</name>
</gene>
<feature type="domain" description="Kinesin motor" evidence="13">
    <location>
        <begin position="7"/>
        <end position="339"/>
    </location>
</feature>
<keyword evidence="6 11" id="KW-0175">Coiled coil</keyword>
<dbReference type="PROSITE" id="PS50067">
    <property type="entry name" value="KINESIN_MOTOR_2"/>
    <property type="match status" value="1"/>
</dbReference>
<dbReference type="InterPro" id="IPR019821">
    <property type="entry name" value="Kinesin_motor_CS"/>
</dbReference>
<dbReference type="PANTHER" id="PTHR47968">
    <property type="entry name" value="CENTROMERE PROTEIN E"/>
    <property type="match status" value="1"/>
</dbReference>
<accession>A0ABD3PPG7</accession>
<keyword evidence="2" id="KW-0963">Cytoplasm</keyword>
<dbReference type="Proteomes" id="UP001530315">
    <property type="component" value="Unassembled WGS sequence"/>
</dbReference>
<dbReference type="InterPro" id="IPR027640">
    <property type="entry name" value="Kinesin-like_fam"/>
</dbReference>
<dbReference type="PANTHER" id="PTHR47968:SF76">
    <property type="entry name" value="KINESIN-LIKE PROTEIN"/>
    <property type="match status" value="1"/>
</dbReference>
<dbReference type="GO" id="GO:0003774">
    <property type="term" value="F:cytoskeletal motor activity"/>
    <property type="evidence" value="ECO:0007669"/>
    <property type="project" value="UniProtKB-UniRule"/>
</dbReference>
<reference evidence="14 15" key="1">
    <citation type="submission" date="2024-10" db="EMBL/GenBank/DDBJ databases">
        <title>Updated reference genomes for cyclostephanoid diatoms.</title>
        <authorList>
            <person name="Roberts W.R."/>
            <person name="Alverson A.J."/>
        </authorList>
    </citation>
    <scope>NUCLEOTIDE SEQUENCE [LARGE SCALE GENOMIC DNA]</scope>
    <source>
        <strain evidence="14 15">AJA276-08</strain>
    </source>
</reference>
<evidence type="ECO:0000256" key="8">
    <source>
        <dbReference type="ARBA" id="ARBA00023212"/>
    </source>
</evidence>
<dbReference type="GO" id="GO:0005737">
    <property type="term" value="C:cytoplasm"/>
    <property type="evidence" value="ECO:0007669"/>
    <property type="project" value="UniProtKB-ARBA"/>
</dbReference>
<proteinExistence type="inferred from homology"/>
<keyword evidence="15" id="KW-1185">Reference proteome</keyword>
<dbReference type="PRINTS" id="PR00380">
    <property type="entry name" value="KINESINHEAVY"/>
</dbReference>
<feature type="binding site" evidence="9">
    <location>
        <begin position="96"/>
        <end position="103"/>
    </location>
    <ligand>
        <name>ATP</name>
        <dbReference type="ChEBI" id="CHEBI:30616"/>
    </ligand>
</feature>
<feature type="compositionally biased region" description="Basic and acidic residues" evidence="12">
    <location>
        <begin position="715"/>
        <end position="728"/>
    </location>
</feature>
<dbReference type="PROSITE" id="PS00411">
    <property type="entry name" value="KINESIN_MOTOR_1"/>
    <property type="match status" value="1"/>
</dbReference>
<evidence type="ECO:0000256" key="9">
    <source>
        <dbReference type="PROSITE-ProRule" id="PRU00283"/>
    </source>
</evidence>
<evidence type="ECO:0000313" key="15">
    <source>
        <dbReference type="Proteomes" id="UP001530315"/>
    </source>
</evidence>
<dbReference type="Gene3D" id="3.40.850.10">
    <property type="entry name" value="Kinesin motor domain"/>
    <property type="match status" value="1"/>
</dbReference>
<dbReference type="GO" id="GO:0005874">
    <property type="term" value="C:microtubule"/>
    <property type="evidence" value="ECO:0007669"/>
    <property type="project" value="UniProtKB-KW"/>
</dbReference>
<sequence>MPKNAESIKVVFRVRPLSSKERQNGCKIATIAHEKEGVIEIRDPTQSNNEGEAAKSFTFDAVFSEKSSQRHIYDVCAAPVVKSVLEGYNGTVFAYGQTGSGKTHTMEGVTSETLLRGIIPNAFLHIFDEIALNGSNDKYLVRASYFEIYNEEIIDLLAKSSQRLELHESDSGAVFVKDLTDVVVKSVSEIDNVLQRGKKNRSVGATLMNAESSRSHSIFSIVVECCSNDGLKERIRVGKLNLVDLAGSERQSKTGATGERLKEATKINLSLSALGNVISALVDGKSNHIPYRDSKLTRILQDSLGGNTKTVMCANAGPADYNYDESLSTLRYANRAKNIKNRPIINEDPKDAMLREYQEEIARLKERLSQMPSAVAAVSDIERETMLKECRTKADKESEDILAKKEAEMKTLKTNHDQTAEERAALQKKLEDEKKARMEIEKQRLDLQHQLRKMEEELMIGGEIANNAAKQEAALRNANQELIAKKEVEASLHRRMAEQEDEKMVLEEKYSSLNEEVASKTKKLKKIWSKYQQAKVEIKDLEHEFIDEKNELLESVRDLTKQLKLKIFVISKFIPPKYALLYDDVANGGRAVWDEAEERWKIPALKIEERDIEFVREDRRSHHRPETDYAKQRRSVDPNPRWRTEDVVDLEITMPARSTPHRDDPNTVGKIRAILAMDLEDDPPAKKTGGGSKHREDQYLGVTDGLKGKSRSRRVAKDHDVAREESSRKSTRSTAPEQESSRKSCRPTTAV</sequence>
<evidence type="ECO:0000313" key="14">
    <source>
        <dbReference type="EMBL" id="KAL3789648.1"/>
    </source>
</evidence>
<dbReference type="GO" id="GO:0005524">
    <property type="term" value="F:ATP binding"/>
    <property type="evidence" value="ECO:0007669"/>
    <property type="project" value="UniProtKB-UniRule"/>
</dbReference>
<keyword evidence="4 9" id="KW-0547">Nucleotide-binding</keyword>
<evidence type="ECO:0000259" key="13">
    <source>
        <dbReference type="PROSITE" id="PS50067"/>
    </source>
</evidence>
<dbReference type="Gene3D" id="1.10.287.1490">
    <property type="match status" value="1"/>
</dbReference>
<dbReference type="AlphaFoldDB" id="A0ABD3PPG7"/>
<evidence type="ECO:0000256" key="11">
    <source>
        <dbReference type="SAM" id="Coils"/>
    </source>
</evidence>
<evidence type="ECO:0000256" key="3">
    <source>
        <dbReference type="ARBA" id="ARBA00022701"/>
    </source>
</evidence>
<feature type="coiled-coil region" evidence="11">
    <location>
        <begin position="402"/>
        <end position="551"/>
    </location>
</feature>
<dbReference type="Pfam" id="PF00225">
    <property type="entry name" value="Kinesin"/>
    <property type="match status" value="1"/>
</dbReference>
<evidence type="ECO:0000256" key="6">
    <source>
        <dbReference type="ARBA" id="ARBA00023054"/>
    </source>
</evidence>
<feature type="region of interest" description="Disordered" evidence="12">
    <location>
        <begin position="676"/>
        <end position="751"/>
    </location>
</feature>
<evidence type="ECO:0000256" key="1">
    <source>
        <dbReference type="ARBA" id="ARBA00004245"/>
    </source>
</evidence>
<name>A0ABD3PPG7_9STRA</name>
<comment type="caution">
    <text evidence="14">The sequence shown here is derived from an EMBL/GenBank/DDBJ whole genome shotgun (WGS) entry which is preliminary data.</text>
</comment>
<evidence type="ECO:0000256" key="7">
    <source>
        <dbReference type="ARBA" id="ARBA00023175"/>
    </source>
</evidence>
<dbReference type="InterPro" id="IPR027417">
    <property type="entry name" value="P-loop_NTPase"/>
</dbReference>
<organism evidence="14 15">
    <name type="scientific">Stephanodiscus triporus</name>
    <dbReference type="NCBI Taxonomy" id="2934178"/>
    <lineage>
        <taxon>Eukaryota</taxon>
        <taxon>Sar</taxon>
        <taxon>Stramenopiles</taxon>
        <taxon>Ochrophyta</taxon>
        <taxon>Bacillariophyta</taxon>
        <taxon>Coscinodiscophyceae</taxon>
        <taxon>Thalassiosirophycidae</taxon>
        <taxon>Stephanodiscales</taxon>
        <taxon>Stephanodiscaceae</taxon>
        <taxon>Stephanodiscus</taxon>
    </lineage>
</organism>
<dbReference type="InterPro" id="IPR001752">
    <property type="entry name" value="Kinesin_motor_dom"/>
</dbReference>
<evidence type="ECO:0000256" key="10">
    <source>
        <dbReference type="RuleBase" id="RU000394"/>
    </source>
</evidence>